<sequence length="196" mass="22370">MLDLGWTNSSELKYPAHLDSSDCLLFAALKQSLHAKKKFYGQSESVIEYPISSLREDARFLTVDEQHIDSNSECFVSEPLQNPDLATRGFLFRLRTERTCFRTCFLHKLDHVFVSTHAASVWFHAEAGSYLVPTPLKVPAASWVKTFRRTKVRNTCWTRQDFAVTQPKLLNRSVGQMGRTDVLLQNVALSMPFIQA</sequence>
<protein>
    <submittedName>
        <fullName evidence="1">Uncharacterized protein</fullName>
    </submittedName>
</protein>
<dbReference type="AlphaFoldDB" id="A0A016W8Y4"/>
<evidence type="ECO:0000313" key="1">
    <source>
        <dbReference type="EMBL" id="EYC36060.1"/>
    </source>
</evidence>
<dbReference type="Proteomes" id="UP000024635">
    <property type="component" value="Unassembled WGS sequence"/>
</dbReference>
<dbReference type="EMBL" id="JARK01000539">
    <property type="protein sequence ID" value="EYC36060.1"/>
    <property type="molecule type" value="Genomic_DNA"/>
</dbReference>
<gene>
    <name evidence="1" type="primary">Acey_s0939.g3133</name>
    <name evidence="1" type="ORF">Y032_0939g3133</name>
</gene>
<evidence type="ECO:0000313" key="2">
    <source>
        <dbReference type="Proteomes" id="UP000024635"/>
    </source>
</evidence>
<accession>A0A016W8Y4</accession>
<proteinExistence type="predicted"/>
<keyword evidence="2" id="KW-1185">Reference proteome</keyword>
<comment type="caution">
    <text evidence="1">The sequence shown here is derived from an EMBL/GenBank/DDBJ whole genome shotgun (WGS) entry which is preliminary data.</text>
</comment>
<name>A0A016W8Y4_9BILA</name>
<reference evidence="2" key="1">
    <citation type="journal article" date="2015" name="Nat. Genet.">
        <title>The genome and transcriptome of the zoonotic hookworm Ancylostoma ceylanicum identify infection-specific gene families.</title>
        <authorList>
            <person name="Schwarz E.M."/>
            <person name="Hu Y."/>
            <person name="Antoshechkin I."/>
            <person name="Miller M.M."/>
            <person name="Sternberg P.W."/>
            <person name="Aroian R.V."/>
        </authorList>
    </citation>
    <scope>NUCLEOTIDE SEQUENCE</scope>
    <source>
        <strain evidence="2">HY135</strain>
    </source>
</reference>
<organism evidence="1 2">
    <name type="scientific">Ancylostoma ceylanicum</name>
    <dbReference type="NCBI Taxonomy" id="53326"/>
    <lineage>
        <taxon>Eukaryota</taxon>
        <taxon>Metazoa</taxon>
        <taxon>Ecdysozoa</taxon>
        <taxon>Nematoda</taxon>
        <taxon>Chromadorea</taxon>
        <taxon>Rhabditida</taxon>
        <taxon>Rhabditina</taxon>
        <taxon>Rhabditomorpha</taxon>
        <taxon>Strongyloidea</taxon>
        <taxon>Ancylostomatidae</taxon>
        <taxon>Ancylostomatinae</taxon>
        <taxon>Ancylostoma</taxon>
    </lineage>
</organism>